<sequence>MSKRKAAEQSSSDDTQDVSVKGYIMNMSPVRTSKNSKPYFNLNVEVEEGTVVKAVCHAPRKRRLFEEAEAIGTGVSISQAQSYSDGTLKIYEKTSVKHEVLGFKPKYQIEITTLSKVVNEVPVGNYVNVQGVVQLDEVEQVMTSGGEIPMRRGHISDENEFIKIVLWREYATLLTDKQCYTLCNLKKGIYNNVEELHTSHTTSFKLAKQPTSFKTPDSGDATELTNCSIVGTKFIHTVKCLFCTAKIDCKEETGDVECPHCKGTSVISSIGQQKYWKLFVNHDGRIVKLDVTADKLPTLKYDQVKSYLLTNKFAITYLSMSGLISRMLLVRKPQPEEDKENLFRKPQSEEDKETTT</sequence>
<dbReference type="AlphaFoldDB" id="A0A7M5WLT3"/>
<evidence type="ECO:0000256" key="1">
    <source>
        <dbReference type="SAM" id="MobiDB-lite"/>
    </source>
</evidence>
<keyword evidence="3" id="KW-1185">Reference proteome</keyword>
<dbReference type="GeneID" id="136822772"/>
<accession>A0A7M5WLT3</accession>
<dbReference type="InterPro" id="IPR012340">
    <property type="entry name" value="NA-bd_OB-fold"/>
</dbReference>
<dbReference type="SUPFAM" id="SSF50249">
    <property type="entry name" value="Nucleic acid-binding proteins"/>
    <property type="match status" value="1"/>
</dbReference>
<dbReference type="RefSeq" id="XP_066935155.1">
    <property type="nucleotide sequence ID" value="XM_067079054.1"/>
</dbReference>
<dbReference type="Proteomes" id="UP000594262">
    <property type="component" value="Unplaced"/>
</dbReference>
<protein>
    <submittedName>
        <fullName evidence="2">Uncharacterized protein</fullName>
    </submittedName>
</protein>
<organism evidence="2 3">
    <name type="scientific">Clytia hemisphaerica</name>
    <dbReference type="NCBI Taxonomy" id="252671"/>
    <lineage>
        <taxon>Eukaryota</taxon>
        <taxon>Metazoa</taxon>
        <taxon>Cnidaria</taxon>
        <taxon>Hydrozoa</taxon>
        <taxon>Hydroidolina</taxon>
        <taxon>Leptothecata</taxon>
        <taxon>Obeliida</taxon>
        <taxon>Clytiidae</taxon>
        <taxon>Clytia</taxon>
    </lineage>
</organism>
<dbReference type="Gene3D" id="2.40.50.140">
    <property type="entry name" value="Nucleic acid-binding proteins"/>
    <property type="match status" value="1"/>
</dbReference>
<name>A0A7M5WLT3_9CNID</name>
<reference evidence="2" key="1">
    <citation type="submission" date="2021-01" db="UniProtKB">
        <authorList>
            <consortium name="EnsemblMetazoa"/>
        </authorList>
    </citation>
    <scope>IDENTIFICATION</scope>
</reference>
<dbReference type="EnsemblMetazoa" id="CLYHEMT010129.1">
    <property type="protein sequence ID" value="CLYHEMP010129.1"/>
    <property type="gene ID" value="CLYHEMG010129"/>
</dbReference>
<evidence type="ECO:0000313" key="2">
    <source>
        <dbReference type="EnsemblMetazoa" id="CLYHEMP010129.1"/>
    </source>
</evidence>
<feature type="region of interest" description="Disordered" evidence="1">
    <location>
        <begin position="335"/>
        <end position="356"/>
    </location>
</feature>
<proteinExistence type="predicted"/>
<evidence type="ECO:0000313" key="3">
    <source>
        <dbReference type="Proteomes" id="UP000594262"/>
    </source>
</evidence>
<dbReference type="OrthoDB" id="6093948at2759"/>